<feature type="region of interest" description="Disordered" evidence="1">
    <location>
        <begin position="33"/>
        <end position="138"/>
    </location>
</feature>
<evidence type="ECO:0000313" key="3">
    <source>
        <dbReference type="Proteomes" id="UP000263642"/>
    </source>
</evidence>
<feature type="compositionally biased region" description="Basic and acidic residues" evidence="1">
    <location>
        <begin position="38"/>
        <end position="62"/>
    </location>
</feature>
<evidence type="ECO:0000256" key="1">
    <source>
        <dbReference type="SAM" id="MobiDB-lite"/>
    </source>
</evidence>
<name>A0A3D3R749_9PLAN</name>
<comment type="caution">
    <text evidence="2">The sequence shown here is derived from an EMBL/GenBank/DDBJ whole genome shotgun (WGS) entry which is preliminary data.</text>
</comment>
<accession>A0A3D3R749</accession>
<sequence length="268" mass="29389">MSLSEEKQKVLKSRMIRIGLILVFALVIYSTRQNQQTHPERISKETVEAQKQSAVRDFEKKTGITSSSVFKQRSAQEEKAASGKTVDNMILREQDLTSNSKSKTTEPEPSGRGSKQTPAKSSRPPPGGKEQDPKSKSELGQLRDLGGKVWESAAGLKYGPGSQEKHRLLHVMKHAKDEPDRPGKHGVFAGEGIRKNVLALIDEAYLKALAGGRNVTRKNEGTRVVYTVDMGRPVGYVGGRVGNQQGKPQAYKVRLVLEGTSVITAFPL</sequence>
<gene>
    <name evidence="2" type="ORF">DIT97_16745</name>
</gene>
<organism evidence="2 3">
    <name type="scientific">Gimesia maris</name>
    <dbReference type="NCBI Taxonomy" id="122"/>
    <lineage>
        <taxon>Bacteria</taxon>
        <taxon>Pseudomonadati</taxon>
        <taxon>Planctomycetota</taxon>
        <taxon>Planctomycetia</taxon>
        <taxon>Planctomycetales</taxon>
        <taxon>Planctomycetaceae</taxon>
        <taxon>Gimesia</taxon>
    </lineage>
</organism>
<protein>
    <recommendedName>
        <fullName evidence="4">Bacterial EndoU nuclease domain-containing protein</fullName>
    </recommendedName>
</protein>
<dbReference type="Proteomes" id="UP000263642">
    <property type="component" value="Unassembled WGS sequence"/>
</dbReference>
<dbReference type="AlphaFoldDB" id="A0A3D3R749"/>
<dbReference type="EMBL" id="DQAY01000104">
    <property type="protein sequence ID" value="HCO24589.1"/>
    <property type="molecule type" value="Genomic_DNA"/>
</dbReference>
<evidence type="ECO:0000313" key="2">
    <source>
        <dbReference type="EMBL" id="HCO24589.1"/>
    </source>
</evidence>
<feature type="compositionally biased region" description="Polar residues" evidence="1">
    <location>
        <begin position="63"/>
        <end position="73"/>
    </location>
</feature>
<proteinExistence type="predicted"/>
<evidence type="ECO:0008006" key="4">
    <source>
        <dbReference type="Google" id="ProtNLM"/>
    </source>
</evidence>
<reference evidence="2 3" key="1">
    <citation type="journal article" date="2018" name="Nat. Biotechnol.">
        <title>A standardized bacterial taxonomy based on genome phylogeny substantially revises the tree of life.</title>
        <authorList>
            <person name="Parks D.H."/>
            <person name="Chuvochina M."/>
            <person name="Waite D.W."/>
            <person name="Rinke C."/>
            <person name="Skarshewski A."/>
            <person name="Chaumeil P.A."/>
            <person name="Hugenholtz P."/>
        </authorList>
    </citation>
    <scope>NUCLEOTIDE SEQUENCE [LARGE SCALE GENOMIC DNA]</scope>
    <source>
        <strain evidence="2">UBA9375</strain>
    </source>
</reference>